<evidence type="ECO:0000313" key="2">
    <source>
        <dbReference type="Proteomes" id="UP000634136"/>
    </source>
</evidence>
<proteinExistence type="predicted"/>
<protein>
    <submittedName>
        <fullName evidence="1">Uncharacterized protein</fullName>
    </submittedName>
</protein>
<dbReference type="EMBL" id="JAAIUW010000008">
    <property type="protein sequence ID" value="KAF7821261.1"/>
    <property type="molecule type" value="Genomic_DNA"/>
</dbReference>
<organism evidence="1 2">
    <name type="scientific">Senna tora</name>
    <dbReference type="NCBI Taxonomy" id="362788"/>
    <lineage>
        <taxon>Eukaryota</taxon>
        <taxon>Viridiplantae</taxon>
        <taxon>Streptophyta</taxon>
        <taxon>Embryophyta</taxon>
        <taxon>Tracheophyta</taxon>
        <taxon>Spermatophyta</taxon>
        <taxon>Magnoliopsida</taxon>
        <taxon>eudicotyledons</taxon>
        <taxon>Gunneridae</taxon>
        <taxon>Pentapetalae</taxon>
        <taxon>rosids</taxon>
        <taxon>fabids</taxon>
        <taxon>Fabales</taxon>
        <taxon>Fabaceae</taxon>
        <taxon>Caesalpinioideae</taxon>
        <taxon>Cassia clade</taxon>
        <taxon>Senna</taxon>
    </lineage>
</organism>
<evidence type="ECO:0000313" key="1">
    <source>
        <dbReference type="EMBL" id="KAF7821261.1"/>
    </source>
</evidence>
<sequence length="25" mass="2902">MADRDRLHEKAYTFGTHFCANYAPS</sequence>
<reference evidence="1" key="1">
    <citation type="submission" date="2020-09" db="EMBL/GenBank/DDBJ databases">
        <title>Genome-Enabled Discovery of Anthraquinone Biosynthesis in Senna tora.</title>
        <authorList>
            <person name="Kang S.-H."/>
            <person name="Pandey R.P."/>
            <person name="Lee C.-M."/>
            <person name="Sim J.-S."/>
            <person name="Jeong J.-T."/>
            <person name="Choi B.-S."/>
            <person name="Jung M."/>
            <person name="Ginzburg D."/>
            <person name="Zhao K."/>
            <person name="Won S.Y."/>
            <person name="Oh T.-J."/>
            <person name="Yu Y."/>
            <person name="Kim N.-H."/>
            <person name="Lee O.R."/>
            <person name="Lee T.-H."/>
            <person name="Bashyal P."/>
            <person name="Kim T.-S."/>
            <person name="Lee W.-H."/>
            <person name="Kawkins C."/>
            <person name="Kim C.-K."/>
            <person name="Kim J.S."/>
            <person name="Ahn B.O."/>
            <person name="Rhee S.Y."/>
            <person name="Sohng J.K."/>
        </authorList>
    </citation>
    <scope>NUCLEOTIDE SEQUENCE</scope>
    <source>
        <tissue evidence="1">Leaf</tissue>
    </source>
</reference>
<comment type="caution">
    <text evidence="1">The sequence shown here is derived from an EMBL/GenBank/DDBJ whole genome shotgun (WGS) entry which is preliminary data.</text>
</comment>
<gene>
    <name evidence="1" type="ORF">G2W53_026716</name>
</gene>
<name>A0A834THS2_9FABA</name>
<keyword evidence="2" id="KW-1185">Reference proteome</keyword>
<dbReference type="AlphaFoldDB" id="A0A834THS2"/>
<accession>A0A834THS2</accession>
<dbReference type="Proteomes" id="UP000634136">
    <property type="component" value="Unassembled WGS sequence"/>
</dbReference>